<dbReference type="EMBL" id="HACM01011161">
    <property type="protein sequence ID" value="CRZ11603.1"/>
    <property type="molecule type" value="Transcribed_RNA"/>
</dbReference>
<organism evidence="1">
    <name type="scientific">Spongospora subterranea</name>
    <dbReference type="NCBI Taxonomy" id="70186"/>
    <lineage>
        <taxon>Eukaryota</taxon>
        <taxon>Sar</taxon>
        <taxon>Rhizaria</taxon>
        <taxon>Endomyxa</taxon>
        <taxon>Phytomyxea</taxon>
        <taxon>Plasmodiophorida</taxon>
        <taxon>Plasmodiophoridae</taxon>
        <taxon>Spongospora</taxon>
    </lineage>
</organism>
<name>A0A0H5RC34_9EUKA</name>
<reference evidence="1" key="1">
    <citation type="submission" date="2015-04" db="EMBL/GenBank/DDBJ databases">
        <title>The genome sequence of the plant pathogenic Rhizarian Plasmodiophora brassicae reveals insights in its biotrophic life cycle and the origin of chitin synthesis.</title>
        <authorList>
            <person name="Schwelm A."/>
            <person name="Fogelqvist J."/>
            <person name="Knaust A."/>
            <person name="Julke S."/>
            <person name="Lilja T."/>
            <person name="Dhandapani V."/>
            <person name="Bonilla-Rosso G."/>
            <person name="Karlsson M."/>
            <person name="Shevchenko A."/>
            <person name="Choi S.R."/>
            <person name="Kim H.G."/>
            <person name="Park J.Y."/>
            <person name="Lim Y.P."/>
            <person name="Ludwig-Muller J."/>
            <person name="Dixelius C."/>
        </authorList>
    </citation>
    <scope>NUCLEOTIDE SEQUENCE</scope>
    <source>
        <tissue evidence="1">Potato root galls</tissue>
    </source>
</reference>
<accession>A0A0H5RC34</accession>
<protein>
    <submittedName>
        <fullName evidence="1">Uncharacterized protein</fullName>
    </submittedName>
</protein>
<dbReference type="AlphaFoldDB" id="A0A0H5RC34"/>
<sequence length="144" mass="15296">MQSDGIQQGALSSLSLFNCCSQQPQDQAIGHFCFGAENVQISDATSRSISLSWRTAADNQEVMAALSAMTALDQKYKNPAGVTQTKPSTKMLMAVNDEVQECAADQITSFCPSSASDIKPLVRSSTKASSRSTSEPLLTTLVLA</sequence>
<proteinExistence type="predicted"/>
<feature type="non-terminal residue" evidence="1">
    <location>
        <position position="144"/>
    </location>
</feature>
<evidence type="ECO:0000313" key="1">
    <source>
        <dbReference type="EMBL" id="CRZ11603.1"/>
    </source>
</evidence>